<evidence type="ECO:0000256" key="3">
    <source>
        <dbReference type="ARBA" id="ARBA00022603"/>
    </source>
</evidence>
<dbReference type="GO" id="GO:0032259">
    <property type="term" value="P:methylation"/>
    <property type="evidence" value="ECO:0007669"/>
    <property type="project" value="UniProtKB-KW"/>
</dbReference>
<evidence type="ECO:0000256" key="2">
    <source>
        <dbReference type="ARBA" id="ARBA00008361"/>
    </source>
</evidence>
<evidence type="ECO:0000256" key="8">
    <source>
        <dbReference type="ARBA" id="ARBA00023136"/>
    </source>
</evidence>
<evidence type="ECO:0000256" key="7">
    <source>
        <dbReference type="ARBA" id="ARBA00022989"/>
    </source>
</evidence>
<comment type="caution">
    <text evidence="13">The sequence shown here is derived from an EMBL/GenBank/DDBJ whole genome shotgun (WGS) entry which is preliminary data.</text>
</comment>
<feature type="compositionally biased region" description="Basic and acidic residues" evidence="11">
    <location>
        <begin position="277"/>
        <end position="297"/>
    </location>
</feature>
<evidence type="ECO:0000256" key="11">
    <source>
        <dbReference type="SAM" id="MobiDB-lite"/>
    </source>
</evidence>
<keyword evidence="7 12" id="KW-1133">Transmembrane helix</keyword>
<sequence>MALFDRNQKQRSSLFSTATIALFVALCLVGFWMVSSPSPEAVPSATATVADINKAAAEVVVKDKEEDSSIDATNNFKQDSTNVVAEATTAATEAEKPTVDVKGGDADGEKPASKNQSFDDENGRTEGGELVKPETAETDGAAAAAAAVAASQGKSVEDAVTDSKEQVVTDTKESVGQDASAEKTSGDTKESLAVSQEDTAAGDAKETSSKKQTFDDENGKMEGVDMVKDDGNKTFISDDVVSVKPIADDTTSVTTTTTDKTESVVPTETATATTLEETTKTSDNEEQAQPRDEEQKLLPEALPNGQAELLTERAAQNGSFTTQAAESTNEQKKRAERKKKQKKNKKAAGKAADPAEAASPSYVWKLCNTSTGEDYIPCLDNEAAIRKLKTDKHYEHRERHCPAEPPTCLVPAPSSYRDPIRWPHSRDKIWYHNVPHTKLADYKGHQNWVKLSGEHLTFPGGGTQFKTGGALHYIDLIQQALPEVAWGRRSRVVLDVGCGVASFGGYLFDRGALAMSFAPKDEHEAQVQFALERGIPAISAVMGTKRLPFPSNVFDVVHCARCRVPWHIDGGKLLLELNRLLRPGGLFVWSATPVYQKLPEDVEIWDDMVKLTTAMCWEIVAKTKDTIDAVGLVIFRKPVNNRCYESRQQDEQPPLCEPSDDPNAAWNISLRACMHRVPTDASVRGSRWPEKWPARAEKVPYWLNSTQVGVYGKPAPEDFASDYQHWKKVVRNSYLAGMGIDWNTVRNVMDMRAVYGGLAAALRDMDVWVMNTVNIDSPDTLPVIYERGLFGIYHDWCESFSTYPRSYDLLHADHLFSKLKARCKVLPVIVEVDRILRPNGKLIVRDDKETVDEIVEVVRSMHWEVRMTVSKRREAMLCARKTMWRPTEVVESATR</sequence>
<evidence type="ECO:0008006" key="15">
    <source>
        <dbReference type="Google" id="ProtNLM"/>
    </source>
</evidence>
<dbReference type="GO" id="GO:0008168">
    <property type="term" value="F:methyltransferase activity"/>
    <property type="evidence" value="ECO:0007669"/>
    <property type="project" value="UniProtKB-KW"/>
</dbReference>
<organism evidence="13 14">
    <name type="scientific">Lolium multiflorum</name>
    <name type="common">Italian ryegrass</name>
    <name type="synonym">Lolium perenne subsp. multiflorum</name>
    <dbReference type="NCBI Taxonomy" id="4521"/>
    <lineage>
        <taxon>Eukaryota</taxon>
        <taxon>Viridiplantae</taxon>
        <taxon>Streptophyta</taxon>
        <taxon>Embryophyta</taxon>
        <taxon>Tracheophyta</taxon>
        <taxon>Spermatophyta</taxon>
        <taxon>Magnoliopsida</taxon>
        <taxon>Liliopsida</taxon>
        <taxon>Poales</taxon>
        <taxon>Poaceae</taxon>
        <taxon>BOP clade</taxon>
        <taxon>Pooideae</taxon>
        <taxon>Poodae</taxon>
        <taxon>Poeae</taxon>
        <taxon>Poeae Chloroplast Group 2 (Poeae type)</taxon>
        <taxon>Loliodinae</taxon>
        <taxon>Loliinae</taxon>
        <taxon>Lolium</taxon>
    </lineage>
</organism>
<dbReference type="GO" id="GO:0005802">
    <property type="term" value="C:trans-Golgi network"/>
    <property type="evidence" value="ECO:0007669"/>
    <property type="project" value="TreeGrafter"/>
</dbReference>
<feature type="region of interest" description="Disordered" evidence="11">
    <location>
        <begin position="150"/>
        <end position="232"/>
    </location>
</feature>
<dbReference type="GO" id="GO:0005768">
    <property type="term" value="C:endosome"/>
    <property type="evidence" value="ECO:0007669"/>
    <property type="project" value="TreeGrafter"/>
</dbReference>
<dbReference type="FunFam" id="3.40.50.150:FF:000084">
    <property type="entry name" value="probable methyltransferase PMT23"/>
    <property type="match status" value="1"/>
</dbReference>
<dbReference type="AlphaFoldDB" id="A0AAD8S6J6"/>
<dbReference type="InterPro" id="IPR004159">
    <property type="entry name" value="Put_SAM_MeTrfase"/>
</dbReference>
<comment type="subcellular location">
    <subcellularLocation>
        <location evidence="10">Endomembrane system</location>
        <topology evidence="10">Single-pass membrane protein</topology>
    </subcellularLocation>
    <subcellularLocation>
        <location evidence="1">Membrane</location>
        <topology evidence="1">Single-pass type II membrane protein</topology>
    </subcellularLocation>
</comment>
<evidence type="ECO:0000256" key="12">
    <source>
        <dbReference type="SAM" id="Phobius"/>
    </source>
</evidence>
<evidence type="ECO:0000256" key="10">
    <source>
        <dbReference type="ARBA" id="ARBA00037847"/>
    </source>
</evidence>
<comment type="similarity">
    <text evidence="2">Belongs to the methyltransferase superfamily.</text>
</comment>
<keyword evidence="9" id="KW-0325">Glycoprotein</keyword>
<evidence type="ECO:0000256" key="1">
    <source>
        <dbReference type="ARBA" id="ARBA00004606"/>
    </source>
</evidence>
<evidence type="ECO:0000256" key="5">
    <source>
        <dbReference type="ARBA" id="ARBA00022692"/>
    </source>
</evidence>
<evidence type="ECO:0000256" key="6">
    <source>
        <dbReference type="ARBA" id="ARBA00022968"/>
    </source>
</evidence>
<evidence type="ECO:0000313" key="14">
    <source>
        <dbReference type="Proteomes" id="UP001231189"/>
    </source>
</evidence>
<dbReference type="EMBL" id="JAUUTY010000004">
    <property type="protein sequence ID" value="KAK1646686.1"/>
    <property type="molecule type" value="Genomic_DNA"/>
</dbReference>
<feature type="region of interest" description="Disordered" evidence="11">
    <location>
        <begin position="88"/>
        <end position="131"/>
    </location>
</feature>
<feature type="compositionally biased region" description="Polar residues" evidence="11">
    <location>
        <begin position="316"/>
        <end position="328"/>
    </location>
</feature>
<dbReference type="Proteomes" id="UP001231189">
    <property type="component" value="Unassembled WGS sequence"/>
</dbReference>
<feature type="compositionally biased region" description="Low complexity" evidence="11">
    <location>
        <begin position="248"/>
        <end position="276"/>
    </location>
</feature>
<evidence type="ECO:0000256" key="9">
    <source>
        <dbReference type="ARBA" id="ARBA00023180"/>
    </source>
</evidence>
<dbReference type="SUPFAM" id="SSF53335">
    <property type="entry name" value="S-adenosyl-L-methionine-dependent methyltransferases"/>
    <property type="match status" value="2"/>
</dbReference>
<feature type="region of interest" description="Disordered" evidence="11">
    <location>
        <begin position="316"/>
        <end position="355"/>
    </location>
</feature>
<feature type="compositionally biased region" description="Basic and acidic residues" evidence="11">
    <location>
        <begin position="155"/>
        <end position="190"/>
    </location>
</feature>
<protein>
    <recommendedName>
        <fullName evidence="15">Methyltransferase PMT26</fullName>
    </recommendedName>
</protein>
<keyword evidence="8 12" id="KW-0472">Membrane</keyword>
<gene>
    <name evidence="13" type="ORF">QYE76_064491</name>
</gene>
<dbReference type="InterPro" id="IPR029063">
    <property type="entry name" value="SAM-dependent_MTases_sf"/>
</dbReference>
<feature type="compositionally biased region" description="Basic and acidic residues" evidence="11">
    <location>
        <begin position="203"/>
        <end position="232"/>
    </location>
</feature>
<name>A0AAD8S6J6_LOLMU</name>
<proteinExistence type="inferred from homology"/>
<keyword evidence="3" id="KW-0489">Methyltransferase</keyword>
<keyword evidence="4" id="KW-0808">Transferase</keyword>
<dbReference type="Gene3D" id="3.40.50.150">
    <property type="entry name" value="Vaccinia Virus protein VP39"/>
    <property type="match status" value="1"/>
</dbReference>
<feature type="transmembrane region" description="Helical" evidence="12">
    <location>
        <begin position="12"/>
        <end position="34"/>
    </location>
</feature>
<feature type="compositionally biased region" description="Basic and acidic residues" evidence="11">
    <location>
        <begin position="93"/>
        <end position="112"/>
    </location>
</feature>
<keyword evidence="14" id="KW-1185">Reference proteome</keyword>
<reference evidence="13" key="1">
    <citation type="submission" date="2023-07" db="EMBL/GenBank/DDBJ databases">
        <title>A chromosome-level genome assembly of Lolium multiflorum.</title>
        <authorList>
            <person name="Chen Y."/>
            <person name="Copetti D."/>
            <person name="Kolliker R."/>
            <person name="Studer B."/>
        </authorList>
    </citation>
    <scope>NUCLEOTIDE SEQUENCE</scope>
    <source>
        <strain evidence="13">02402/16</strain>
        <tissue evidence="13">Leaf</tissue>
    </source>
</reference>
<feature type="compositionally biased region" description="Basic residues" evidence="11">
    <location>
        <begin position="334"/>
        <end position="348"/>
    </location>
</feature>
<evidence type="ECO:0000256" key="4">
    <source>
        <dbReference type="ARBA" id="ARBA00022679"/>
    </source>
</evidence>
<dbReference type="GO" id="GO:0016020">
    <property type="term" value="C:membrane"/>
    <property type="evidence" value="ECO:0007669"/>
    <property type="project" value="UniProtKB-SubCell"/>
</dbReference>
<accession>A0AAD8S6J6</accession>
<keyword evidence="6" id="KW-0735">Signal-anchor</keyword>
<feature type="region of interest" description="Disordered" evidence="11">
    <location>
        <begin position="246"/>
        <end position="298"/>
    </location>
</feature>
<evidence type="ECO:0000313" key="13">
    <source>
        <dbReference type="EMBL" id="KAK1646686.1"/>
    </source>
</evidence>
<feature type="compositionally biased region" description="Basic and acidic residues" evidence="11">
    <location>
        <begin position="121"/>
        <end position="131"/>
    </location>
</feature>
<dbReference type="PANTHER" id="PTHR10108">
    <property type="entry name" value="SAM-DEPENDENT METHYLTRANSFERASE"/>
    <property type="match status" value="1"/>
</dbReference>
<dbReference type="Pfam" id="PF03141">
    <property type="entry name" value="Methyltransf_29"/>
    <property type="match status" value="1"/>
</dbReference>
<dbReference type="PANTHER" id="PTHR10108:SF1095">
    <property type="entry name" value="PROTEIN, PUTATIVE, EXPRESSED-RELATED"/>
    <property type="match status" value="1"/>
</dbReference>
<keyword evidence="5 12" id="KW-0812">Transmembrane</keyword>